<dbReference type="EMBL" id="HBUE01221600">
    <property type="protein sequence ID" value="CAG6539790.1"/>
    <property type="molecule type" value="Transcribed_RNA"/>
</dbReference>
<feature type="compositionally biased region" description="Basic and acidic residues" evidence="1">
    <location>
        <begin position="56"/>
        <end position="69"/>
    </location>
</feature>
<evidence type="ECO:0000256" key="1">
    <source>
        <dbReference type="SAM" id="MobiDB-lite"/>
    </source>
</evidence>
<dbReference type="AlphaFoldDB" id="A0A8D8HR34"/>
<dbReference type="EMBL" id="HBUE01328247">
    <property type="protein sequence ID" value="CAG6591840.1"/>
    <property type="molecule type" value="Transcribed_RNA"/>
</dbReference>
<feature type="compositionally biased region" description="Low complexity" evidence="1">
    <location>
        <begin position="70"/>
        <end position="79"/>
    </location>
</feature>
<organism evidence="2">
    <name type="scientific">Culex pipiens</name>
    <name type="common">House mosquito</name>
    <dbReference type="NCBI Taxonomy" id="7175"/>
    <lineage>
        <taxon>Eukaryota</taxon>
        <taxon>Metazoa</taxon>
        <taxon>Ecdysozoa</taxon>
        <taxon>Arthropoda</taxon>
        <taxon>Hexapoda</taxon>
        <taxon>Insecta</taxon>
        <taxon>Pterygota</taxon>
        <taxon>Neoptera</taxon>
        <taxon>Endopterygota</taxon>
        <taxon>Diptera</taxon>
        <taxon>Nematocera</taxon>
        <taxon>Culicoidea</taxon>
        <taxon>Culicidae</taxon>
        <taxon>Culicinae</taxon>
        <taxon>Culicini</taxon>
        <taxon>Culex</taxon>
        <taxon>Culex</taxon>
    </lineage>
</organism>
<proteinExistence type="predicted"/>
<dbReference type="EMBL" id="HBUE01328244">
    <property type="protein sequence ID" value="CAG6591838.1"/>
    <property type="molecule type" value="Transcribed_RNA"/>
</dbReference>
<accession>A0A8D8HR34</accession>
<feature type="compositionally biased region" description="Basic residues" evidence="1">
    <location>
        <begin position="99"/>
        <end position="116"/>
    </location>
</feature>
<name>A0A8D8HR34_CULPI</name>
<reference evidence="2" key="1">
    <citation type="submission" date="2021-05" db="EMBL/GenBank/DDBJ databases">
        <authorList>
            <person name="Alioto T."/>
            <person name="Alioto T."/>
            <person name="Gomez Garrido J."/>
        </authorList>
    </citation>
    <scope>NUCLEOTIDE SEQUENCE</scope>
</reference>
<dbReference type="EMBL" id="HBUE01221597">
    <property type="protein sequence ID" value="CAG6539788.1"/>
    <property type="molecule type" value="Transcribed_RNA"/>
</dbReference>
<protein>
    <submittedName>
        <fullName evidence="2">(northern house mosquito) hypothetical protein</fullName>
    </submittedName>
</protein>
<sequence>MSHLLRDPAGPASNSGIRRRLLASTVSPSSAVGDLRRRWAAAECLHAVPGNAAECARNDRDGPRERCDAAKATATAGAGRRWRTPGHGGIASRSSDRISRRRSTHRLMRGRRGNRR</sequence>
<feature type="region of interest" description="Disordered" evidence="1">
    <location>
        <begin position="56"/>
        <end position="116"/>
    </location>
</feature>
<evidence type="ECO:0000313" key="2">
    <source>
        <dbReference type="EMBL" id="CAG6539788.1"/>
    </source>
</evidence>